<proteinExistence type="predicted"/>
<reference evidence="1 2" key="1">
    <citation type="submission" date="2018-12" db="EMBL/GenBank/DDBJ databases">
        <authorList>
            <consortium name="Pathogen Informatics"/>
        </authorList>
    </citation>
    <scope>NUCLEOTIDE SEQUENCE [LARGE SCALE GENOMIC DNA]</scope>
    <source>
        <strain evidence="1 2">NCTC13635</strain>
    </source>
</reference>
<name>A0A3S4KBZ3_KLEPN</name>
<sequence>MTGGEIRAASGLVDALVNDGVNAVKTAMNEAIAKAYRYSTAATTMTIICVA</sequence>
<dbReference type="Proteomes" id="UP000282433">
    <property type="component" value="Chromosome"/>
</dbReference>
<evidence type="ECO:0000313" key="1">
    <source>
        <dbReference type="EMBL" id="VEA99421.1"/>
    </source>
</evidence>
<organism evidence="1 2">
    <name type="scientific">Klebsiella pneumoniae</name>
    <dbReference type="NCBI Taxonomy" id="573"/>
    <lineage>
        <taxon>Bacteria</taxon>
        <taxon>Pseudomonadati</taxon>
        <taxon>Pseudomonadota</taxon>
        <taxon>Gammaproteobacteria</taxon>
        <taxon>Enterobacterales</taxon>
        <taxon>Enterobacteriaceae</taxon>
        <taxon>Klebsiella/Raoultella group</taxon>
        <taxon>Klebsiella</taxon>
        <taxon>Klebsiella pneumoniae complex</taxon>
    </lineage>
</organism>
<gene>
    <name evidence="1" type="ORF">NCTC13635_00541</name>
</gene>
<evidence type="ECO:0000313" key="2">
    <source>
        <dbReference type="Proteomes" id="UP000282433"/>
    </source>
</evidence>
<dbReference type="AlphaFoldDB" id="A0A3S4KBZ3"/>
<protein>
    <submittedName>
        <fullName evidence="1">Malonate decarboxylase subunit beta</fullName>
    </submittedName>
</protein>
<accession>A0A3S4KBZ3</accession>
<dbReference type="EMBL" id="LR134162">
    <property type="protein sequence ID" value="VEA99421.1"/>
    <property type="molecule type" value="Genomic_DNA"/>
</dbReference>